<proteinExistence type="predicted"/>
<comment type="caution">
    <text evidence="1">The sequence shown here is derived from an EMBL/GenBank/DDBJ whole genome shotgun (WGS) entry which is preliminary data.</text>
</comment>
<dbReference type="SUPFAM" id="SSF69322">
    <property type="entry name" value="Tricorn protease domain 2"/>
    <property type="match status" value="1"/>
</dbReference>
<gene>
    <name evidence="1" type="ORF">TM35_000251080</name>
</gene>
<organism evidence="1 2">
    <name type="scientific">Trypanosoma theileri</name>
    <dbReference type="NCBI Taxonomy" id="67003"/>
    <lineage>
        <taxon>Eukaryota</taxon>
        <taxon>Discoba</taxon>
        <taxon>Euglenozoa</taxon>
        <taxon>Kinetoplastea</taxon>
        <taxon>Metakinetoplastina</taxon>
        <taxon>Trypanosomatida</taxon>
        <taxon>Trypanosomatidae</taxon>
        <taxon>Trypanosoma</taxon>
    </lineage>
</organism>
<dbReference type="EMBL" id="NBCO01000025">
    <property type="protein sequence ID" value="ORC86812.1"/>
    <property type="molecule type" value="Genomic_DNA"/>
</dbReference>
<dbReference type="Proteomes" id="UP000192257">
    <property type="component" value="Unassembled WGS sequence"/>
</dbReference>
<dbReference type="OrthoDB" id="244985at2759"/>
<dbReference type="RefSeq" id="XP_028880878.1">
    <property type="nucleotide sequence ID" value="XM_029027699.1"/>
</dbReference>
<protein>
    <submittedName>
        <fullName evidence="1">Uncharacterized protein</fullName>
    </submittedName>
</protein>
<name>A0A1X0NQ16_9TRYP</name>
<dbReference type="GeneID" id="39987479"/>
<accession>A0A1X0NQ16</accession>
<evidence type="ECO:0000313" key="2">
    <source>
        <dbReference type="Proteomes" id="UP000192257"/>
    </source>
</evidence>
<dbReference type="VEuPathDB" id="TriTrypDB:TM35_000251080"/>
<reference evidence="1 2" key="1">
    <citation type="submission" date="2017-03" db="EMBL/GenBank/DDBJ databases">
        <title>An alternative strategy for trypanosome survival in the mammalian bloodstream revealed through genome and transcriptome analysis of the ubiquitous bovine parasite Trypanosoma (Megatrypanum) theileri.</title>
        <authorList>
            <person name="Kelly S."/>
            <person name="Ivens A."/>
            <person name="Mott A."/>
            <person name="O'Neill E."/>
            <person name="Emms D."/>
            <person name="Macleod O."/>
            <person name="Voorheis P."/>
            <person name="Matthews J."/>
            <person name="Matthews K."/>
            <person name="Carrington M."/>
        </authorList>
    </citation>
    <scope>NUCLEOTIDE SEQUENCE [LARGE SCALE GENOMIC DNA]</scope>
    <source>
        <strain evidence="1">Edinburgh</strain>
    </source>
</reference>
<dbReference type="AlphaFoldDB" id="A0A1X0NQ16"/>
<keyword evidence="2" id="KW-1185">Reference proteome</keyword>
<sequence>MNAGIASNGPFGSPYACVFTSCAIYHTPFPILRLTKDDSEERPIVTAVMGGGLSSEVSSLINLDFGNDQRSAFSQLIAHGQQVTLPAHQLCLGLTSDISHSLCCTNLAERMSNSIAIKCSAFIFKFENSESPKIIGIIKNSLSCAFHRDGLWCLSQPEQEFEGCVSYISLNNISGFRGHKLSENISSDYSRNVVSPISVEAVKYDVASIFTEQGVMICDLRVKDLQWVYRMTDQLVSGAVCCGGEKIVLSSERDRAMVIDVRMAQHVLYEANLSFPVAWRSSREGDVAIAISRRQVGILNVEKLEFWGAFESSGGVLDATIIREDKHSVRVLSSSADGCLEDWSIEF</sequence>
<evidence type="ECO:0000313" key="1">
    <source>
        <dbReference type="EMBL" id="ORC86812.1"/>
    </source>
</evidence>